<dbReference type="RefSeq" id="WP_264142221.1">
    <property type="nucleotide sequence ID" value="NZ_JAOYEY010000032.1"/>
</dbReference>
<comment type="caution">
    <text evidence="4">The sequence shown here is derived from an EMBL/GenBank/DDBJ whole genome shotgun (WGS) entry which is preliminary data.</text>
</comment>
<evidence type="ECO:0000313" key="5">
    <source>
        <dbReference type="Proteomes" id="UP001526147"/>
    </source>
</evidence>
<dbReference type="InterPro" id="IPR029903">
    <property type="entry name" value="RmlD-like-bd"/>
</dbReference>
<dbReference type="InterPro" id="IPR036291">
    <property type="entry name" value="NAD(P)-bd_dom_sf"/>
</dbReference>
<evidence type="ECO:0000313" key="4">
    <source>
        <dbReference type="EMBL" id="MCV9885432.1"/>
    </source>
</evidence>
<feature type="domain" description="RmlD-like substrate binding" evidence="3">
    <location>
        <begin position="1"/>
        <end position="236"/>
    </location>
</feature>
<dbReference type="InterPro" id="IPR005913">
    <property type="entry name" value="dTDP_dehydrorham_reduct"/>
</dbReference>
<evidence type="ECO:0000259" key="3">
    <source>
        <dbReference type="Pfam" id="PF04321"/>
    </source>
</evidence>
<organism evidence="4 5">
    <name type="scientific">Metabacillus halosaccharovorans</name>
    <dbReference type="NCBI Taxonomy" id="930124"/>
    <lineage>
        <taxon>Bacteria</taxon>
        <taxon>Bacillati</taxon>
        <taxon>Bacillota</taxon>
        <taxon>Bacilli</taxon>
        <taxon>Bacillales</taxon>
        <taxon>Bacillaceae</taxon>
        <taxon>Metabacillus</taxon>
    </lineage>
</organism>
<evidence type="ECO:0000256" key="2">
    <source>
        <dbReference type="RuleBase" id="RU364082"/>
    </source>
</evidence>
<protein>
    <recommendedName>
        <fullName evidence="2">dTDP-4-dehydrorhamnose reductase</fullName>
        <ecNumber evidence="2">1.1.1.133</ecNumber>
    </recommendedName>
</protein>
<sequence length="287" mass="32888">MKFLVLGATGMAGHTISLFLHENGHEVTTFSRKPFLYCENINGDIINNPLFKDIMLKNYDVVINCIGVLNEACDSEPSSAVYLNSYLPHLIVQVLENSHTRLIHMSTDCVFSGKSAPYSEKSFRDGETFYDRTKGLGEIDDNKNLTFRNSIIGPDMNKNGIGLFNWFMKQEGTINGYQHAIWNGVTTLTLAKAIERAAIEKVTGLYHLVNNTSISKYDLLKIFNNKFKENKINILPDESVKVDKTLINNRKDLSFVVPSYEQMIHEMKEWIYNHRNLYPHYFSRENS</sequence>
<comment type="similarity">
    <text evidence="1 2">Belongs to the dTDP-4-dehydrorhamnose reductase family.</text>
</comment>
<dbReference type="EMBL" id="JAOYEY010000032">
    <property type="protein sequence ID" value="MCV9885432.1"/>
    <property type="molecule type" value="Genomic_DNA"/>
</dbReference>
<dbReference type="SUPFAM" id="SSF51735">
    <property type="entry name" value="NAD(P)-binding Rossmann-fold domains"/>
    <property type="match status" value="1"/>
</dbReference>
<keyword evidence="2" id="KW-0521">NADP</keyword>
<dbReference type="Proteomes" id="UP001526147">
    <property type="component" value="Unassembled WGS sequence"/>
</dbReference>
<dbReference type="EC" id="1.1.1.133" evidence="2"/>
<comment type="function">
    <text evidence="2">Catalyzes the reduction of dTDP-6-deoxy-L-lyxo-4-hexulose to yield dTDP-L-rhamnose.</text>
</comment>
<reference evidence="4 5" key="1">
    <citation type="submission" date="2022-10" db="EMBL/GenBank/DDBJ databases">
        <title>Draft genome assembly of moderately radiation resistant bacterium Metabacillus halosaccharovorans.</title>
        <authorList>
            <person name="Pal S."/>
            <person name="Gopinathan A."/>
        </authorList>
    </citation>
    <scope>NUCLEOTIDE SEQUENCE [LARGE SCALE GENOMIC DNA]</scope>
    <source>
        <strain evidence="4 5">VITHBRA001</strain>
    </source>
</reference>
<comment type="pathway">
    <text evidence="2">Carbohydrate biosynthesis; dTDP-L-rhamnose biosynthesis.</text>
</comment>
<dbReference type="Gene3D" id="3.40.50.720">
    <property type="entry name" value="NAD(P)-binding Rossmann-like Domain"/>
    <property type="match status" value="1"/>
</dbReference>
<proteinExistence type="inferred from homology"/>
<gene>
    <name evidence="4" type="ORF">OIH86_07185</name>
</gene>
<keyword evidence="5" id="KW-1185">Reference proteome</keyword>
<keyword evidence="2" id="KW-0560">Oxidoreductase</keyword>
<dbReference type="PANTHER" id="PTHR10491:SF4">
    <property type="entry name" value="METHIONINE ADENOSYLTRANSFERASE 2 SUBUNIT BETA"/>
    <property type="match status" value="1"/>
</dbReference>
<dbReference type="PANTHER" id="PTHR10491">
    <property type="entry name" value="DTDP-4-DEHYDRORHAMNOSE REDUCTASE"/>
    <property type="match status" value="1"/>
</dbReference>
<evidence type="ECO:0000256" key="1">
    <source>
        <dbReference type="ARBA" id="ARBA00010944"/>
    </source>
</evidence>
<name>A0ABT3DFJ6_9BACI</name>
<accession>A0ABT3DFJ6</accession>
<dbReference type="Pfam" id="PF04321">
    <property type="entry name" value="RmlD_sub_bind"/>
    <property type="match status" value="1"/>
</dbReference>